<dbReference type="InterPro" id="IPR003309">
    <property type="entry name" value="SCAN_dom"/>
</dbReference>
<feature type="domain" description="SCAN box" evidence="1">
    <location>
        <begin position="80"/>
        <end position="155"/>
    </location>
</feature>
<dbReference type="SUPFAM" id="SSF47353">
    <property type="entry name" value="Retrovirus capsid dimerization domain-like"/>
    <property type="match status" value="1"/>
</dbReference>
<reference evidence="3" key="1">
    <citation type="submission" date="2011-08" db="EMBL/GenBank/DDBJ databases">
        <title>The draft genome of Latimeria chalumnae.</title>
        <authorList>
            <person name="Di Palma F."/>
            <person name="Alfoldi J."/>
            <person name="Johnson J."/>
            <person name="Berlin A."/>
            <person name="Gnerre S."/>
            <person name="Jaffe D."/>
            <person name="MacCallum I."/>
            <person name="Young S."/>
            <person name="Walker B.J."/>
            <person name="Lander E."/>
            <person name="Lindblad-Toh K."/>
        </authorList>
    </citation>
    <scope>NUCLEOTIDE SEQUENCE [LARGE SCALE GENOMIC DNA]</scope>
    <source>
        <strain evidence="3">Wild caught</strain>
    </source>
</reference>
<dbReference type="GeneTree" id="ENSGT00940000159113"/>
<dbReference type="AlphaFoldDB" id="H2ZT35"/>
<dbReference type="InterPro" id="IPR021109">
    <property type="entry name" value="Peptidase_aspartic_dom_sf"/>
</dbReference>
<protein>
    <recommendedName>
        <fullName evidence="1">SCAN box domain-containing protein</fullName>
    </recommendedName>
</protein>
<reference evidence="2" key="2">
    <citation type="submission" date="2025-08" db="UniProtKB">
        <authorList>
            <consortium name="Ensembl"/>
        </authorList>
    </citation>
    <scope>IDENTIFICATION</scope>
</reference>
<evidence type="ECO:0000259" key="1">
    <source>
        <dbReference type="PROSITE" id="PS50804"/>
    </source>
</evidence>
<accession>H2ZT35</accession>
<dbReference type="Pfam" id="PF02023">
    <property type="entry name" value="SCAN"/>
    <property type="match status" value="1"/>
</dbReference>
<dbReference type="Gene3D" id="1.10.4020.10">
    <property type="entry name" value="DNA breaking-rejoining enzymes"/>
    <property type="match status" value="1"/>
</dbReference>
<evidence type="ECO:0000313" key="3">
    <source>
        <dbReference type="Proteomes" id="UP000008672"/>
    </source>
</evidence>
<keyword evidence="3" id="KW-1185">Reference proteome</keyword>
<organism evidence="2 3">
    <name type="scientific">Latimeria chalumnae</name>
    <name type="common">Coelacanth</name>
    <dbReference type="NCBI Taxonomy" id="7897"/>
    <lineage>
        <taxon>Eukaryota</taxon>
        <taxon>Metazoa</taxon>
        <taxon>Chordata</taxon>
        <taxon>Craniata</taxon>
        <taxon>Vertebrata</taxon>
        <taxon>Euteleostomi</taxon>
        <taxon>Coelacanthiformes</taxon>
        <taxon>Coelacanthidae</taxon>
        <taxon>Latimeria</taxon>
    </lineage>
</organism>
<dbReference type="PANTHER" id="PTHR46888">
    <property type="entry name" value="ZINC KNUCKLE DOMAINCONTAINING PROTEIN-RELATED"/>
    <property type="match status" value="1"/>
</dbReference>
<dbReference type="HOGENOM" id="CLU_066570_0_0_1"/>
<evidence type="ECO:0000313" key="2">
    <source>
        <dbReference type="Ensembl" id="ENSLACP00000000556.1"/>
    </source>
</evidence>
<dbReference type="PROSITE" id="PS50804">
    <property type="entry name" value="SCAN_BOX"/>
    <property type="match status" value="1"/>
</dbReference>
<dbReference type="Proteomes" id="UP000008672">
    <property type="component" value="Unassembled WGS sequence"/>
</dbReference>
<reference evidence="2" key="3">
    <citation type="submission" date="2025-09" db="UniProtKB">
        <authorList>
            <consortium name="Ensembl"/>
        </authorList>
    </citation>
    <scope>IDENTIFICATION</scope>
</reference>
<dbReference type="SUPFAM" id="SSF50630">
    <property type="entry name" value="Acid proteases"/>
    <property type="match status" value="1"/>
</dbReference>
<name>H2ZT35_LATCH</name>
<sequence length="320" mass="35805">IWASHVLQKMTPEDDAKAYLLAFERCAEPKAQWAGIVVPLLGGDTQKAYFDMESEAAADYAQLKAEILSRARVTTTVWAQCFHAWRFQEGKAPRSQMFDLIHLARRWLQLETNNPARIIKILAMDRFLCGLPPIVMKWVGQGNPANAQELIKLAERYLTAEELAKTPFITKVWSNGRPSILKSRTSNTMKGLKITDNSSPVKVKKNYWCYQCDLGHIAIHCPNKLQPMECGWGYNCGIINMVNNVEGTYQFMMPTKINGRETMALTDTGSAVTLISGTLMKPLQTGITCIHGDVNYYSTTRVQLTGVVPKLPHPVIGGRS</sequence>
<dbReference type="InterPro" id="IPR038269">
    <property type="entry name" value="SCAN_sf"/>
</dbReference>
<dbReference type="EMBL" id="AFYH01269463">
    <property type="status" value="NOT_ANNOTATED_CDS"/>
    <property type="molecule type" value="Genomic_DNA"/>
</dbReference>
<dbReference type="Ensembl" id="ENSLACT00000000559.1">
    <property type="protein sequence ID" value="ENSLACP00000000556.1"/>
    <property type="gene ID" value="ENSLACG00000000495.1"/>
</dbReference>
<dbReference type="PANTHER" id="PTHR46888:SF15">
    <property type="entry name" value="ZINC FINGER AND SCAN DOMAIN-CONTAINING PROTEIN 12-LIKE"/>
    <property type="match status" value="1"/>
</dbReference>
<dbReference type="InParanoid" id="H2ZT35"/>
<proteinExistence type="predicted"/>